<dbReference type="EMBL" id="BBVC01000009">
    <property type="protein sequence ID" value="GAO97565.1"/>
    <property type="molecule type" value="Genomic_DNA"/>
</dbReference>
<proteinExistence type="predicted"/>
<dbReference type="STRING" id="1629334.Cva_00201"/>
<name>A0A0K8MAN3_9PROT</name>
<keyword evidence="2" id="KW-1185">Reference proteome</keyword>
<protein>
    <submittedName>
        <fullName evidence="1">Uncharacterized protein</fullName>
    </submittedName>
</protein>
<sequence>MTTPSMTDLVASLDSLFQQDLQTLREVLTGQESLSETDIQKVVPQARSVFLRKILSRMLAVCCDEMTLSAGEELKILHSVIGALLPSEGQSGDSLTDLDRQKQAFDKQTAEFNKNIAKKEKMIADQIAKSQQYIAGLQQKMMRSQ</sequence>
<reference evidence="1 2" key="1">
    <citation type="submission" date="2015-03" db="EMBL/GenBank/DDBJ databases">
        <title>Caedibacter varicaedens, whole genome shotgun sequence.</title>
        <authorList>
            <person name="Suzuki H."/>
            <person name="Dapper A.L."/>
            <person name="Gibson A.K."/>
            <person name="Jackson C."/>
            <person name="Lee H."/>
            <person name="Pejaver V.R."/>
            <person name="Doak T."/>
            <person name="Lynch M."/>
        </authorList>
    </citation>
    <scope>NUCLEOTIDE SEQUENCE [LARGE SCALE GENOMIC DNA]</scope>
</reference>
<gene>
    <name evidence="1" type="ORF">Cva_00201</name>
</gene>
<evidence type="ECO:0000313" key="2">
    <source>
        <dbReference type="Proteomes" id="UP000036771"/>
    </source>
</evidence>
<comment type="caution">
    <text evidence="1">The sequence shown here is derived from an EMBL/GenBank/DDBJ whole genome shotgun (WGS) entry which is preliminary data.</text>
</comment>
<evidence type="ECO:0000313" key="1">
    <source>
        <dbReference type="EMBL" id="GAO97565.1"/>
    </source>
</evidence>
<accession>A0A0K8MAN3</accession>
<organism evidence="1 2">
    <name type="scientific">Caedimonas varicaedens</name>
    <dbReference type="NCBI Taxonomy" id="1629334"/>
    <lineage>
        <taxon>Bacteria</taxon>
        <taxon>Pseudomonadati</taxon>
        <taxon>Pseudomonadota</taxon>
        <taxon>Alphaproteobacteria</taxon>
        <taxon>Holosporales</taxon>
        <taxon>Caedimonadaceae</taxon>
        <taxon>Caedimonas</taxon>
    </lineage>
</organism>
<dbReference type="AlphaFoldDB" id="A0A0K8MAN3"/>
<dbReference type="Proteomes" id="UP000036771">
    <property type="component" value="Unassembled WGS sequence"/>
</dbReference>